<name>A0A8S5RYG3_9CAUD</name>
<dbReference type="EMBL" id="BK032506">
    <property type="protein sequence ID" value="DAF43434.1"/>
    <property type="molecule type" value="Genomic_DNA"/>
</dbReference>
<evidence type="ECO:0000313" key="1">
    <source>
        <dbReference type="EMBL" id="DAF43434.1"/>
    </source>
</evidence>
<reference evidence="1" key="1">
    <citation type="journal article" date="2021" name="Proc. Natl. Acad. Sci. U.S.A.">
        <title>A Catalog of Tens of Thousands of Viruses from Human Metagenomes Reveals Hidden Associations with Chronic Diseases.</title>
        <authorList>
            <person name="Tisza M.J."/>
            <person name="Buck C.B."/>
        </authorList>
    </citation>
    <scope>NUCLEOTIDE SEQUENCE</scope>
    <source>
        <strain evidence="1">CtEJG5</strain>
    </source>
</reference>
<protein>
    <submittedName>
        <fullName evidence="1">Uncharacterized protein</fullName>
    </submittedName>
</protein>
<organism evidence="1">
    <name type="scientific">Siphoviridae sp. ctEJG5</name>
    <dbReference type="NCBI Taxonomy" id="2827814"/>
    <lineage>
        <taxon>Viruses</taxon>
        <taxon>Duplodnaviria</taxon>
        <taxon>Heunggongvirae</taxon>
        <taxon>Uroviricota</taxon>
        <taxon>Caudoviricetes</taxon>
    </lineage>
</organism>
<sequence length="38" mass="4045">MPNSFPDCPLVPLPTAPIGNIQLFHSCTAESVCTINLC</sequence>
<accession>A0A8S5RYG3</accession>
<proteinExistence type="predicted"/>